<dbReference type="AlphaFoldDB" id="A0A0B7A070"/>
<protein>
    <submittedName>
        <fullName evidence="1">Uncharacterized protein</fullName>
    </submittedName>
</protein>
<name>A0A0B7A070_9EUPU</name>
<organism evidence="1">
    <name type="scientific">Arion vulgaris</name>
    <dbReference type="NCBI Taxonomy" id="1028688"/>
    <lineage>
        <taxon>Eukaryota</taxon>
        <taxon>Metazoa</taxon>
        <taxon>Spiralia</taxon>
        <taxon>Lophotrochozoa</taxon>
        <taxon>Mollusca</taxon>
        <taxon>Gastropoda</taxon>
        <taxon>Heterobranchia</taxon>
        <taxon>Euthyneura</taxon>
        <taxon>Panpulmonata</taxon>
        <taxon>Eupulmonata</taxon>
        <taxon>Stylommatophora</taxon>
        <taxon>Helicina</taxon>
        <taxon>Arionoidea</taxon>
        <taxon>Arionidae</taxon>
        <taxon>Arion</taxon>
    </lineage>
</organism>
<sequence length="51" mass="5585">MLGLGFTVKYRKSSTTSLSSKIPLCADPTANSSTVIKGNLIRRSARDKTRR</sequence>
<reference evidence="1" key="1">
    <citation type="submission" date="2014-12" db="EMBL/GenBank/DDBJ databases">
        <title>Insight into the proteome of Arion vulgaris.</title>
        <authorList>
            <person name="Aradska J."/>
            <person name="Bulat T."/>
            <person name="Smidak R."/>
            <person name="Sarate P."/>
            <person name="Gangsoo J."/>
            <person name="Sialana F."/>
            <person name="Bilban M."/>
            <person name="Lubec G."/>
        </authorList>
    </citation>
    <scope>NUCLEOTIDE SEQUENCE</scope>
    <source>
        <tissue evidence="1">Skin</tissue>
    </source>
</reference>
<proteinExistence type="predicted"/>
<accession>A0A0B7A070</accession>
<gene>
    <name evidence="1" type="primary">ORF86948</name>
</gene>
<dbReference type="EMBL" id="HACG01026616">
    <property type="protein sequence ID" value="CEK73481.1"/>
    <property type="molecule type" value="Transcribed_RNA"/>
</dbReference>
<evidence type="ECO:0000313" key="1">
    <source>
        <dbReference type="EMBL" id="CEK73481.1"/>
    </source>
</evidence>